<evidence type="ECO:0000313" key="3">
    <source>
        <dbReference type="Proteomes" id="UP000007266"/>
    </source>
</evidence>
<feature type="region of interest" description="Disordered" evidence="1">
    <location>
        <begin position="63"/>
        <end position="84"/>
    </location>
</feature>
<protein>
    <submittedName>
        <fullName evidence="2">Uncharacterized protein</fullName>
    </submittedName>
</protein>
<evidence type="ECO:0000256" key="1">
    <source>
        <dbReference type="SAM" id="MobiDB-lite"/>
    </source>
</evidence>
<name>D6WXH0_TRICA</name>
<sequence>MKAKSSRKYQPTSPLFFGYQNKQSRFTTHFVSKNANISSYPAIIPIILEHPWDKRHHKSIQCASRPCTNNPKQTARSQNPDTMVEIGDPNFWLTLKKRQ</sequence>
<reference evidence="2 3" key="2">
    <citation type="journal article" date="2010" name="Nucleic Acids Res.">
        <title>BeetleBase in 2010: revisions to provide comprehensive genomic information for Tribolium castaneum.</title>
        <authorList>
            <person name="Kim H.S."/>
            <person name="Murphy T."/>
            <person name="Xia J."/>
            <person name="Caragea D."/>
            <person name="Park Y."/>
            <person name="Beeman R.W."/>
            <person name="Lorenzen M.D."/>
            <person name="Butcher S."/>
            <person name="Manak J.R."/>
            <person name="Brown S.J."/>
        </authorList>
    </citation>
    <scope>GENOME REANNOTATION</scope>
    <source>
        <strain evidence="2 3">Georgia GA2</strain>
    </source>
</reference>
<keyword evidence="3" id="KW-1185">Reference proteome</keyword>
<proteinExistence type="predicted"/>
<reference evidence="2 3" key="1">
    <citation type="journal article" date="2008" name="Nature">
        <title>The genome of the model beetle and pest Tribolium castaneum.</title>
        <authorList>
            <consortium name="Tribolium Genome Sequencing Consortium"/>
            <person name="Richards S."/>
            <person name="Gibbs R.A."/>
            <person name="Weinstock G.M."/>
            <person name="Brown S.J."/>
            <person name="Denell R."/>
            <person name="Beeman R.W."/>
            <person name="Gibbs R."/>
            <person name="Beeman R.W."/>
            <person name="Brown S.J."/>
            <person name="Bucher G."/>
            <person name="Friedrich M."/>
            <person name="Grimmelikhuijzen C.J."/>
            <person name="Klingler M."/>
            <person name="Lorenzen M."/>
            <person name="Richards S."/>
            <person name="Roth S."/>
            <person name="Schroder R."/>
            <person name="Tautz D."/>
            <person name="Zdobnov E.M."/>
            <person name="Muzny D."/>
            <person name="Gibbs R.A."/>
            <person name="Weinstock G.M."/>
            <person name="Attaway T."/>
            <person name="Bell S."/>
            <person name="Buhay C.J."/>
            <person name="Chandrabose M.N."/>
            <person name="Chavez D."/>
            <person name="Clerk-Blankenburg K.P."/>
            <person name="Cree A."/>
            <person name="Dao M."/>
            <person name="Davis C."/>
            <person name="Chacko J."/>
            <person name="Dinh H."/>
            <person name="Dugan-Rocha S."/>
            <person name="Fowler G."/>
            <person name="Garner T.T."/>
            <person name="Garnes J."/>
            <person name="Gnirke A."/>
            <person name="Hawes A."/>
            <person name="Hernandez J."/>
            <person name="Hines S."/>
            <person name="Holder M."/>
            <person name="Hume J."/>
            <person name="Jhangiani S.N."/>
            <person name="Joshi V."/>
            <person name="Khan Z.M."/>
            <person name="Jackson L."/>
            <person name="Kovar C."/>
            <person name="Kowis A."/>
            <person name="Lee S."/>
            <person name="Lewis L.R."/>
            <person name="Margolis J."/>
            <person name="Morgan M."/>
            <person name="Nazareth L.V."/>
            <person name="Nguyen N."/>
            <person name="Okwuonu G."/>
            <person name="Parker D."/>
            <person name="Richards S."/>
            <person name="Ruiz S.J."/>
            <person name="Santibanez J."/>
            <person name="Savard J."/>
            <person name="Scherer S.E."/>
            <person name="Schneider B."/>
            <person name="Sodergren E."/>
            <person name="Tautz D."/>
            <person name="Vattahil S."/>
            <person name="Villasana D."/>
            <person name="White C.S."/>
            <person name="Wright R."/>
            <person name="Park Y."/>
            <person name="Beeman R.W."/>
            <person name="Lord J."/>
            <person name="Oppert B."/>
            <person name="Lorenzen M."/>
            <person name="Brown S."/>
            <person name="Wang L."/>
            <person name="Savard J."/>
            <person name="Tautz D."/>
            <person name="Richards S."/>
            <person name="Weinstock G."/>
            <person name="Gibbs R.A."/>
            <person name="Liu Y."/>
            <person name="Worley K."/>
            <person name="Weinstock G."/>
            <person name="Elsik C.G."/>
            <person name="Reese J.T."/>
            <person name="Elhaik E."/>
            <person name="Landan G."/>
            <person name="Graur D."/>
            <person name="Arensburger P."/>
            <person name="Atkinson P."/>
            <person name="Beeman R.W."/>
            <person name="Beidler J."/>
            <person name="Brown S.J."/>
            <person name="Demuth J.P."/>
            <person name="Drury D.W."/>
            <person name="Du Y.Z."/>
            <person name="Fujiwara H."/>
            <person name="Lorenzen M."/>
            <person name="Maselli V."/>
            <person name="Osanai M."/>
            <person name="Park Y."/>
            <person name="Robertson H.M."/>
            <person name="Tu Z."/>
            <person name="Wang J.J."/>
            <person name="Wang S."/>
            <person name="Richards S."/>
            <person name="Song H."/>
            <person name="Zhang L."/>
            <person name="Sodergren E."/>
            <person name="Werner D."/>
            <person name="Stanke M."/>
            <person name="Morgenstern B."/>
            <person name="Solovyev V."/>
            <person name="Kosarev P."/>
            <person name="Brown G."/>
            <person name="Chen H.C."/>
            <person name="Ermolaeva O."/>
            <person name="Hlavina W."/>
            <person name="Kapustin Y."/>
            <person name="Kiryutin B."/>
            <person name="Kitts P."/>
            <person name="Maglott D."/>
            <person name="Pruitt K."/>
            <person name="Sapojnikov V."/>
            <person name="Souvorov A."/>
            <person name="Mackey A.J."/>
            <person name="Waterhouse R.M."/>
            <person name="Wyder S."/>
            <person name="Zdobnov E.M."/>
            <person name="Zdobnov E.M."/>
            <person name="Wyder S."/>
            <person name="Kriventseva E.V."/>
            <person name="Kadowaki T."/>
            <person name="Bork P."/>
            <person name="Aranda M."/>
            <person name="Bao R."/>
            <person name="Beermann A."/>
            <person name="Berns N."/>
            <person name="Bolognesi R."/>
            <person name="Bonneton F."/>
            <person name="Bopp D."/>
            <person name="Brown S.J."/>
            <person name="Bucher G."/>
            <person name="Butts T."/>
            <person name="Chaumot A."/>
            <person name="Denell R.E."/>
            <person name="Ferrier D.E."/>
            <person name="Friedrich M."/>
            <person name="Gordon C.M."/>
            <person name="Jindra M."/>
            <person name="Klingler M."/>
            <person name="Lan Q."/>
            <person name="Lattorff H.M."/>
            <person name="Laudet V."/>
            <person name="von Levetsow C."/>
            <person name="Liu Z."/>
            <person name="Lutz R."/>
            <person name="Lynch J.A."/>
            <person name="da Fonseca R.N."/>
            <person name="Posnien N."/>
            <person name="Reuter R."/>
            <person name="Roth S."/>
            <person name="Savard J."/>
            <person name="Schinko J.B."/>
            <person name="Schmitt C."/>
            <person name="Schoppmeier M."/>
            <person name="Schroder R."/>
            <person name="Shippy T.D."/>
            <person name="Simonnet F."/>
            <person name="Marques-Souza H."/>
            <person name="Tautz D."/>
            <person name="Tomoyasu Y."/>
            <person name="Trauner J."/>
            <person name="Van der Zee M."/>
            <person name="Vervoort M."/>
            <person name="Wittkopp N."/>
            <person name="Wimmer E.A."/>
            <person name="Yang X."/>
            <person name="Jones A.K."/>
            <person name="Sattelle D.B."/>
            <person name="Ebert P.R."/>
            <person name="Nelson D."/>
            <person name="Scott J.G."/>
            <person name="Beeman R.W."/>
            <person name="Muthukrishnan S."/>
            <person name="Kramer K.J."/>
            <person name="Arakane Y."/>
            <person name="Beeman R.W."/>
            <person name="Zhu Q."/>
            <person name="Hogenkamp D."/>
            <person name="Dixit R."/>
            <person name="Oppert B."/>
            <person name="Jiang H."/>
            <person name="Zou Z."/>
            <person name="Marshall J."/>
            <person name="Elpidina E."/>
            <person name="Vinokurov K."/>
            <person name="Oppert C."/>
            <person name="Zou Z."/>
            <person name="Evans J."/>
            <person name="Lu Z."/>
            <person name="Zhao P."/>
            <person name="Sumathipala N."/>
            <person name="Altincicek B."/>
            <person name="Vilcinskas A."/>
            <person name="Williams M."/>
            <person name="Hultmark D."/>
            <person name="Hetru C."/>
            <person name="Jiang H."/>
            <person name="Grimmelikhuijzen C.J."/>
            <person name="Hauser F."/>
            <person name="Cazzamali G."/>
            <person name="Williamson M."/>
            <person name="Park Y."/>
            <person name="Li B."/>
            <person name="Tanaka Y."/>
            <person name="Predel R."/>
            <person name="Neupert S."/>
            <person name="Schachtner J."/>
            <person name="Verleyen P."/>
            <person name="Raible F."/>
            <person name="Bork P."/>
            <person name="Friedrich M."/>
            <person name="Walden K.K."/>
            <person name="Robertson H.M."/>
            <person name="Angeli S."/>
            <person name="Foret S."/>
            <person name="Bucher G."/>
            <person name="Schuetz S."/>
            <person name="Maleszka R."/>
            <person name="Wimmer E.A."/>
            <person name="Beeman R.W."/>
            <person name="Lorenzen M."/>
            <person name="Tomoyasu Y."/>
            <person name="Miller S.C."/>
            <person name="Grossmann D."/>
            <person name="Bucher G."/>
        </authorList>
    </citation>
    <scope>NUCLEOTIDE SEQUENCE [LARGE SCALE GENOMIC DNA]</scope>
    <source>
        <strain evidence="2 3">Georgia GA2</strain>
    </source>
</reference>
<organism evidence="2 3">
    <name type="scientific">Tribolium castaneum</name>
    <name type="common">Red flour beetle</name>
    <dbReference type="NCBI Taxonomy" id="7070"/>
    <lineage>
        <taxon>Eukaryota</taxon>
        <taxon>Metazoa</taxon>
        <taxon>Ecdysozoa</taxon>
        <taxon>Arthropoda</taxon>
        <taxon>Hexapoda</taxon>
        <taxon>Insecta</taxon>
        <taxon>Pterygota</taxon>
        <taxon>Neoptera</taxon>
        <taxon>Endopterygota</taxon>
        <taxon>Coleoptera</taxon>
        <taxon>Polyphaga</taxon>
        <taxon>Cucujiformia</taxon>
        <taxon>Tenebrionidae</taxon>
        <taxon>Tenebrionidae incertae sedis</taxon>
        <taxon>Tribolium</taxon>
    </lineage>
</organism>
<dbReference type="EMBL" id="KQ971361">
    <property type="protein sequence ID" value="EFA08841.1"/>
    <property type="molecule type" value="Genomic_DNA"/>
</dbReference>
<dbReference type="InParanoid" id="D6WXH0"/>
<dbReference type="Proteomes" id="UP000007266">
    <property type="component" value="Linkage group 8"/>
</dbReference>
<dbReference type="HOGENOM" id="CLU_2323372_0_0_1"/>
<accession>D6WXH0</accession>
<gene>
    <name evidence="2" type="primary">GLEAN_06541</name>
    <name evidence="2" type="ORF">TcasGA2_TC006541</name>
</gene>
<evidence type="ECO:0000313" key="2">
    <source>
        <dbReference type="EMBL" id="EFA08841.1"/>
    </source>
</evidence>
<dbReference type="AlphaFoldDB" id="D6WXH0"/>
<feature type="compositionally biased region" description="Polar residues" evidence="1">
    <location>
        <begin position="66"/>
        <end position="81"/>
    </location>
</feature>